<feature type="region of interest" description="Disordered" evidence="3">
    <location>
        <begin position="62"/>
        <end position="86"/>
    </location>
</feature>
<dbReference type="Proteomes" id="UP000291116">
    <property type="component" value="Unassembled WGS sequence"/>
</dbReference>
<feature type="region of interest" description="Disordered" evidence="3">
    <location>
        <begin position="621"/>
        <end position="653"/>
    </location>
</feature>
<name>A0A448YY70_9STRA</name>
<evidence type="ECO:0000313" key="4">
    <source>
        <dbReference type="EMBL" id="VEU34753.1"/>
    </source>
</evidence>
<keyword evidence="5" id="KW-1185">Reference proteome</keyword>
<evidence type="ECO:0000256" key="2">
    <source>
        <dbReference type="PIRSR" id="PIRSR637359-1"/>
    </source>
</evidence>
<dbReference type="GO" id="GO:0008146">
    <property type="term" value="F:sulfotransferase activity"/>
    <property type="evidence" value="ECO:0007669"/>
    <property type="project" value="InterPro"/>
</dbReference>
<dbReference type="PANTHER" id="PTHR10605">
    <property type="entry name" value="HEPARAN SULFATE SULFOTRANSFERASE"/>
    <property type="match status" value="1"/>
</dbReference>
<dbReference type="AlphaFoldDB" id="A0A448YY70"/>
<evidence type="ECO:0000313" key="5">
    <source>
        <dbReference type="Proteomes" id="UP000291116"/>
    </source>
</evidence>
<evidence type="ECO:0000256" key="3">
    <source>
        <dbReference type="SAM" id="MobiDB-lite"/>
    </source>
</evidence>
<dbReference type="InterPro" id="IPR037359">
    <property type="entry name" value="NST/OST"/>
</dbReference>
<dbReference type="OrthoDB" id="42496at2759"/>
<proteinExistence type="predicted"/>
<feature type="active site" description="For sulfotransferase activity" evidence="2">
    <location>
        <position position="222"/>
    </location>
</feature>
<accession>A0A448YY70</accession>
<organism evidence="4 5">
    <name type="scientific">Pseudo-nitzschia multistriata</name>
    <dbReference type="NCBI Taxonomy" id="183589"/>
    <lineage>
        <taxon>Eukaryota</taxon>
        <taxon>Sar</taxon>
        <taxon>Stramenopiles</taxon>
        <taxon>Ochrophyta</taxon>
        <taxon>Bacillariophyta</taxon>
        <taxon>Bacillariophyceae</taxon>
        <taxon>Bacillariophycidae</taxon>
        <taxon>Bacillariales</taxon>
        <taxon>Bacillariaceae</taxon>
        <taxon>Pseudo-nitzschia</taxon>
    </lineage>
</organism>
<dbReference type="InterPro" id="IPR027417">
    <property type="entry name" value="P-loop_NTPase"/>
</dbReference>
<reference evidence="4 5" key="1">
    <citation type="submission" date="2019-01" db="EMBL/GenBank/DDBJ databases">
        <authorList>
            <person name="Ferrante I. M."/>
        </authorList>
    </citation>
    <scope>NUCLEOTIDE SEQUENCE [LARGE SCALE GENOMIC DNA]</scope>
    <source>
        <strain evidence="4 5">B856</strain>
    </source>
</reference>
<keyword evidence="1" id="KW-0808">Transferase</keyword>
<sequence length="709" mass="79688">MVSLSGAPSLVRRRRTTTLAAVLPFVLLVLTAATVWFRPSSYYHDFFHRDGIGIGEVAQTDPLASASAPKSAPGSNPNNHEDDGPAKMVPAELLELGVYDESRDFVNERGFSPTGWEEPNADPTVWGPCRFTPVRPGSSFSMAADVSWADRRRWTRSNETANATALLSRSDDYYRNADPDDFEYRVAVALSQLTGHNKSNEKHPPFKGGWCRPGFLIIGAGKCGTSSLYHYLMGHPRIVPAIEKQIHYFKYHANTRPLAWYYGHFPTPQSFLDHGALMTGEASPGYLPYPEVAKLVHQTYGGTGQDGAGTDVGMSLQYLLGDPAYRKRAPAVPPRIIAVGREPLDRMYSSYRYNYVVPTIEHLRSRGHPAIRKHRRYGTKAKKKSSHKEHASEEFVFELNHPDDEYYMPYLFTLEEFVRAELKQLRGYLFELTRGLFAYRSTPFSPQGPRKTYMQWRRDSIYGKTIKLRNGAFVDNESSIAAGKNATDSSAPPPLIALDDVCYGKSVNKTVYREQWAEMQMNNPEKKVLLNKNLHLTQALIGRSLYTFPLEWWYLDVHKSPQPPIFVCTDELTDSETLSELTAQLGLPAFDGFDQVLAEGAYNVGGHRGYDTATSWEELELEKQQKEQQQQNNDESSSRYSSSGSGGPNRTRHRYAAAEDVPTAPKGAAPGTLTTNGIPLPEDLYRELKDFVDPLNERLFALTGKRCNW</sequence>
<dbReference type="EMBL" id="CAACVS010000037">
    <property type="protein sequence ID" value="VEU34753.1"/>
    <property type="molecule type" value="Genomic_DNA"/>
</dbReference>
<dbReference type="Gene3D" id="3.40.50.300">
    <property type="entry name" value="P-loop containing nucleotide triphosphate hydrolases"/>
    <property type="match status" value="1"/>
</dbReference>
<dbReference type="SUPFAM" id="SSF52540">
    <property type="entry name" value="P-loop containing nucleoside triphosphate hydrolases"/>
    <property type="match status" value="1"/>
</dbReference>
<gene>
    <name evidence="4" type="ORF">PSNMU_V1.4_AUG-EV-PASAV3_0014830</name>
</gene>
<feature type="compositionally biased region" description="Low complexity" evidence="3">
    <location>
        <begin position="62"/>
        <end position="78"/>
    </location>
</feature>
<protein>
    <recommendedName>
        <fullName evidence="6">Sulfotransferase domain-containing protein</fullName>
    </recommendedName>
</protein>
<dbReference type="PANTHER" id="PTHR10605:SF56">
    <property type="entry name" value="BIFUNCTIONAL HEPARAN SULFATE N-DEACETYLASE_N-SULFOTRANSFERASE"/>
    <property type="match status" value="1"/>
</dbReference>
<evidence type="ECO:0000256" key="1">
    <source>
        <dbReference type="ARBA" id="ARBA00022679"/>
    </source>
</evidence>
<evidence type="ECO:0008006" key="6">
    <source>
        <dbReference type="Google" id="ProtNLM"/>
    </source>
</evidence>